<keyword evidence="8" id="KW-1133">Transmembrane helix</keyword>
<evidence type="ECO:0000256" key="9">
    <source>
        <dbReference type="ARBA" id="ARBA00023034"/>
    </source>
</evidence>
<keyword evidence="16" id="KW-1185">Reference proteome</keyword>
<keyword evidence="10" id="KW-0472">Membrane</keyword>
<evidence type="ECO:0000256" key="5">
    <source>
        <dbReference type="ARBA" id="ARBA00022679"/>
    </source>
</evidence>
<dbReference type="InterPro" id="IPR055270">
    <property type="entry name" value="Glyco_tran_10_C"/>
</dbReference>
<keyword evidence="5 12" id="KW-0808">Transferase</keyword>
<dbReference type="GO" id="GO:0008417">
    <property type="term" value="F:fucosyltransferase activity"/>
    <property type="evidence" value="ECO:0007669"/>
    <property type="project" value="InterPro"/>
</dbReference>
<dbReference type="AlphaFoldDB" id="A0AAV2H2M9"/>
<dbReference type="InterPro" id="IPR001503">
    <property type="entry name" value="Glyco_trans_10"/>
</dbReference>
<comment type="subcellular location">
    <subcellularLocation>
        <location evidence="1">Golgi apparatus membrane</location>
        <topology evidence="1">Single-pass type II membrane protein</topology>
    </subcellularLocation>
    <subcellularLocation>
        <location evidence="12">Golgi apparatus</location>
        <location evidence="12">Golgi stack membrane</location>
        <topology evidence="12">Single-pass type II membrane protein</topology>
    </subcellularLocation>
</comment>
<dbReference type="InterPro" id="IPR031481">
    <property type="entry name" value="Glyco_tran_10_N"/>
</dbReference>
<evidence type="ECO:0000256" key="3">
    <source>
        <dbReference type="ARBA" id="ARBA00008919"/>
    </source>
</evidence>
<dbReference type="Proteomes" id="UP001497497">
    <property type="component" value="Unassembled WGS sequence"/>
</dbReference>
<dbReference type="Gene3D" id="3.40.50.11660">
    <property type="entry name" value="Glycosyl transferase family 10, C-terminal domain"/>
    <property type="match status" value="1"/>
</dbReference>
<keyword evidence="11" id="KW-0325">Glycoprotein</keyword>
<accession>A0AAV2H2M9</accession>
<evidence type="ECO:0000256" key="12">
    <source>
        <dbReference type="RuleBase" id="RU003832"/>
    </source>
</evidence>
<dbReference type="InterPro" id="IPR038577">
    <property type="entry name" value="GT10-like_C_sf"/>
</dbReference>
<name>A0AAV2H2M9_LYMST</name>
<keyword evidence="9 12" id="KW-0333">Golgi apparatus</keyword>
<feature type="domain" description="Fucosyltransferase C-terminal" evidence="13">
    <location>
        <begin position="267"/>
        <end position="442"/>
    </location>
</feature>
<keyword evidence="7" id="KW-0735">Signal-anchor</keyword>
<comment type="caution">
    <text evidence="15">The sequence shown here is derived from an EMBL/GenBank/DDBJ whole genome shotgun (WGS) entry which is preliminary data.</text>
</comment>
<keyword evidence="6 12" id="KW-0812">Transmembrane</keyword>
<sequence length="455" mass="51786">MSLSRKSLVLLVLITFAICFYLFATYTDIVPTLLPFSVLVPGDVSAVWSRGPHHYREANADESTTGVPEFAASFSECTTGAASAHVRNTTTDVANSTVSNNQNTSDVISSELHQNTDMMGQCNRLPFLACDQTKMNVSVTKQFRVSVLRRPSWMQAFSFHQCEYPNCLFDDSQVTEDTDLVILYVGGLNDNYRPPKRWPHERYAAAVWESPHHTGASFLYDSHSVWNHAFNLTATYRTDSDIFIPYSRLRFQPKPVKERPNYGEIAKMKNKTAAWFVSNCKTQSRREDYVKEMQKYIDVDIYGACGQPCSKDNPDCLAQLPWQYMFYLSFENSICTDYVTEKLFKLFEPEMHIVPVVRGGANYDRHLPKDTVVNAANFKSAKDLALHLKTLAGDWKAYSKLLEYKDMYRSDSSQGIDGIACIACKFLNTKPVESKVYDMKAWMGDNHCREPNDIT</sequence>
<dbReference type="PANTHER" id="PTHR48438">
    <property type="entry name" value="ALPHA-(1,3)-FUCOSYLTRANSFERASE C-RELATED"/>
    <property type="match status" value="1"/>
</dbReference>
<evidence type="ECO:0000256" key="2">
    <source>
        <dbReference type="ARBA" id="ARBA00004922"/>
    </source>
</evidence>
<evidence type="ECO:0000256" key="4">
    <source>
        <dbReference type="ARBA" id="ARBA00022676"/>
    </source>
</evidence>
<evidence type="ECO:0000256" key="10">
    <source>
        <dbReference type="ARBA" id="ARBA00023136"/>
    </source>
</evidence>
<dbReference type="EC" id="2.4.1.-" evidence="12"/>
<protein>
    <recommendedName>
        <fullName evidence="12">Fucosyltransferase</fullName>
        <ecNumber evidence="12">2.4.1.-</ecNumber>
    </recommendedName>
</protein>
<evidence type="ECO:0000256" key="8">
    <source>
        <dbReference type="ARBA" id="ARBA00022989"/>
    </source>
</evidence>
<feature type="domain" description="Fucosyltransferase N-terminal" evidence="14">
    <location>
        <begin position="152"/>
        <end position="246"/>
    </location>
</feature>
<dbReference type="FunFam" id="3.40.50.11660:FF:000002">
    <property type="entry name" value="Alpha-(1,3)-fucosyltransferase"/>
    <property type="match status" value="1"/>
</dbReference>
<dbReference type="SUPFAM" id="SSF53756">
    <property type="entry name" value="UDP-Glycosyltransferase/glycogen phosphorylase"/>
    <property type="match status" value="1"/>
</dbReference>
<evidence type="ECO:0000313" key="16">
    <source>
        <dbReference type="Proteomes" id="UP001497497"/>
    </source>
</evidence>
<comment type="similarity">
    <text evidence="3 12">Belongs to the glycosyltransferase 10 family.</text>
</comment>
<evidence type="ECO:0000313" key="15">
    <source>
        <dbReference type="EMBL" id="CAL1527929.1"/>
    </source>
</evidence>
<gene>
    <name evidence="15" type="ORF">GSLYS_00002099001</name>
</gene>
<dbReference type="EMBL" id="CAXITT010000024">
    <property type="protein sequence ID" value="CAL1527929.1"/>
    <property type="molecule type" value="Genomic_DNA"/>
</dbReference>
<evidence type="ECO:0000259" key="13">
    <source>
        <dbReference type="Pfam" id="PF00852"/>
    </source>
</evidence>
<dbReference type="PANTHER" id="PTHR48438:SF1">
    <property type="entry name" value="ALPHA-(1,3)-FUCOSYLTRANSFERASE C-RELATED"/>
    <property type="match status" value="1"/>
</dbReference>
<dbReference type="Pfam" id="PF00852">
    <property type="entry name" value="Glyco_transf_10"/>
    <property type="match status" value="1"/>
</dbReference>
<evidence type="ECO:0000256" key="1">
    <source>
        <dbReference type="ARBA" id="ARBA00004323"/>
    </source>
</evidence>
<reference evidence="15 16" key="1">
    <citation type="submission" date="2024-04" db="EMBL/GenBank/DDBJ databases">
        <authorList>
            <consortium name="Genoscope - CEA"/>
            <person name="William W."/>
        </authorList>
    </citation>
    <scope>NUCLEOTIDE SEQUENCE [LARGE SCALE GENOMIC DNA]</scope>
</reference>
<evidence type="ECO:0000256" key="11">
    <source>
        <dbReference type="ARBA" id="ARBA00023180"/>
    </source>
</evidence>
<dbReference type="GO" id="GO:0032580">
    <property type="term" value="C:Golgi cisterna membrane"/>
    <property type="evidence" value="ECO:0007669"/>
    <property type="project" value="UniProtKB-SubCell"/>
</dbReference>
<proteinExistence type="inferred from homology"/>
<evidence type="ECO:0000256" key="7">
    <source>
        <dbReference type="ARBA" id="ARBA00022968"/>
    </source>
</evidence>
<comment type="pathway">
    <text evidence="2">Protein modification; protein glycosylation.</text>
</comment>
<evidence type="ECO:0000259" key="14">
    <source>
        <dbReference type="Pfam" id="PF17039"/>
    </source>
</evidence>
<evidence type="ECO:0000256" key="6">
    <source>
        <dbReference type="ARBA" id="ARBA00022692"/>
    </source>
</evidence>
<dbReference type="GO" id="GO:0000139">
    <property type="term" value="C:Golgi membrane"/>
    <property type="evidence" value="ECO:0007669"/>
    <property type="project" value="UniProtKB-SubCell"/>
</dbReference>
<keyword evidence="4 12" id="KW-0328">Glycosyltransferase</keyword>
<organism evidence="15 16">
    <name type="scientific">Lymnaea stagnalis</name>
    <name type="common">Great pond snail</name>
    <name type="synonym">Helix stagnalis</name>
    <dbReference type="NCBI Taxonomy" id="6523"/>
    <lineage>
        <taxon>Eukaryota</taxon>
        <taxon>Metazoa</taxon>
        <taxon>Spiralia</taxon>
        <taxon>Lophotrochozoa</taxon>
        <taxon>Mollusca</taxon>
        <taxon>Gastropoda</taxon>
        <taxon>Heterobranchia</taxon>
        <taxon>Euthyneura</taxon>
        <taxon>Panpulmonata</taxon>
        <taxon>Hygrophila</taxon>
        <taxon>Lymnaeoidea</taxon>
        <taxon>Lymnaeidae</taxon>
        <taxon>Lymnaea</taxon>
    </lineage>
</organism>
<dbReference type="Pfam" id="PF17039">
    <property type="entry name" value="Glyco_tran_10_N"/>
    <property type="match status" value="1"/>
</dbReference>